<evidence type="ECO:0000256" key="5">
    <source>
        <dbReference type="ARBA" id="ARBA00023136"/>
    </source>
</evidence>
<keyword evidence="2 6" id="KW-0812">Transmembrane</keyword>
<dbReference type="PANTHER" id="PTHR42861">
    <property type="entry name" value="CALCIUM-TRANSPORTING ATPASE"/>
    <property type="match status" value="1"/>
</dbReference>
<name>A0A1J5ILQ0_9BACT</name>
<dbReference type="PRINTS" id="PR00119">
    <property type="entry name" value="CATATPASE"/>
</dbReference>
<dbReference type="Gene3D" id="1.20.1110.10">
    <property type="entry name" value="Calcium-transporting ATPase, transmembrane domain"/>
    <property type="match status" value="1"/>
</dbReference>
<dbReference type="InterPro" id="IPR008250">
    <property type="entry name" value="ATPase_P-typ_transduc_dom_A_sf"/>
</dbReference>
<protein>
    <recommendedName>
        <fullName evidence="7">P-type ATPase A domain-containing protein</fullName>
    </recommendedName>
</protein>
<dbReference type="InterPro" id="IPR023298">
    <property type="entry name" value="ATPase_P-typ_TM_dom_sf"/>
</dbReference>
<feature type="transmembrane region" description="Helical" evidence="6">
    <location>
        <begin position="782"/>
        <end position="802"/>
    </location>
</feature>
<dbReference type="InterPro" id="IPR018303">
    <property type="entry name" value="ATPase_P-typ_P_site"/>
</dbReference>
<evidence type="ECO:0000313" key="8">
    <source>
        <dbReference type="EMBL" id="OIP98089.1"/>
    </source>
</evidence>
<dbReference type="SUPFAM" id="SSF81665">
    <property type="entry name" value="Calcium ATPase, transmembrane domain M"/>
    <property type="match status" value="1"/>
</dbReference>
<dbReference type="SFLD" id="SFLDF00027">
    <property type="entry name" value="p-type_atpase"/>
    <property type="match status" value="1"/>
</dbReference>
<feature type="transmembrane region" description="Helical" evidence="6">
    <location>
        <begin position="607"/>
        <end position="629"/>
    </location>
</feature>
<feature type="transmembrane region" description="Helical" evidence="6">
    <location>
        <begin position="754"/>
        <end position="770"/>
    </location>
</feature>
<dbReference type="PRINTS" id="PR00120">
    <property type="entry name" value="HATPASE"/>
</dbReference>
<feature type="transmembrane region" description="Helical" evidence="6">
    <location>
        <begin position="250"/>
        <end position="271"/>
    </location>
</feature>
<feature type="domain" description="P-type ATPase A" evidence="7">
    <location>
        <begin position="101"/>
        <end position="199"/>
    </location>
</feature>
<keyword evidence="3" id="KW-1278">Translocase</keyword>
<dbReference type="Gene3D" id="3.40.50.1000">
    <property type="entry name" value="HAD superfamily/HAD-like"/>
    <property type="match status" value="1"/>
</dbReference>
<dbReference type="STRING" id="1817892.AUK40_02000"/>
<dbReference type="Pfam" id="PF00702">
    <property type="entry name" value="Hydrolase"/>
    <property type="match status" value="1"/>
</dbReference>
<sequence>MNPKPPALVLGLTEEEAEARKQRGEGNLSSSQVSRTYGDIISENLFNFFNQVLFFLCFILIILGHVTDALVAVSTVLINVLISFVQEINAKRKLEKIAILNRPQATVIRDARERTIPPQEIVTGDIVVLTPGDQILVDGPVVGENPVEVDESILTGESDPVTKQPGDMLFSGTFCVSGRTVYQAEKVGSASLANSLVASARKFSRHYTELQNEINLIVRVIMLIAFYFAFLFTINSVIKQVPFPEMIKMAVVIVTLVPNGLFLSISLSYALGAVRILGKGILVQQANAVESISHLDVLCIDKTGTLTTNRLRYDSLLPLGTSDEKAGKKMIADFAWSTSSPNATTTAITEAFAGEKQSVATDVPFASRHKWSALVYSENKNDVIILGAPDILLTQSSQSGLILKKMKVLTDRGLRVLLLGRGSVRDGFDLGGKLLPRTIEPLVLLALRDELRTGVAETLSEFKSAQVELKVISGDHPDTVSRIARQAGFPDKVTSISGPELTQMNPVQFQHAVEGTTIFGRITPVQKEEIIKALQSRGQRVGMLGDGVNDVLALKQSDLAIAMKQGSQAARAVSDITLLNNSFSALPFAVREGQRINNGMQQILKIFITRTFFVSLIILSTGMIAGFPFSPRHLSLAGLLIGGIPSFALVLWARPGKVPRHSLVAQLIRFVVPAGLTLSLMGLAVYLLFLSTSSSLMLKIFTSMQTRTAQQALLHAQTAVTIFIIFCGIFLIPFLSPPSAWWAAGREENRDKKPILLAWLIFAAFTWILIDPDLARTFDLAPLGVINTVFLFLLSILWTYWVQKLWTDRWFEKFFGLKSL</sequence>
<comment type="subcellular location">
    <subcellularLocation>
        <location evidence="1">Membrane</location>
        <topology evidence="1">Multi-pass membrane protein</topology>
    </subcellularLocation>
</comment>
<dbReference type="InterPro" id="IPR001757">
    <property type="entry name" value="P_typ_ATPase"/>
</dbReference>
<dbReference type="InterPro" id="IPR044492">
    <property type="entry name" value="P_typ_ATPase_HD_dom"/>
</dbReference>
<keyword evidence="4 6" id="KW-1133">Transmembrane helix</keyword>
<dbReference type="Proteomes" id="UP000183245">
    <property type="component" value="Unassembled WGS sequence"/>
</dbReference>
<evidence type="ECO:0000256" key="4">
    <source>
        <dbReference type="ARBA" id="ARBA00022989"/>
    </source>
</evidence>
<dbReference type="PROSITE" id="PS00154">
    <property type="entry name" value="ATPASE_E1_E2"/>
    <property type="match status" value="1"/>
</dbReference>
<evidence type="ECO:0000256" key="1">
    <source>
        <dbReference type="ARBA" id="ARBA00004141"/>
    </source>
</evidence>
<feature type="transmembrane region" description="Helical" evidence="6">
    <location>
        <begin position="635"/>
        <end position="655"/>
    </location>
</feature>
<dbReference type="SUPFAM" id="SSF81653">
    <property type="entry name" value="Calcium ATPase, transduction domain A"/>
    <property type="match status" value="1"/>
</dbReference>
<dbReference type="InterPro" id="IPR036412">
    <property type="entry name" value="HAD-like_sf"/>
</dbReference>
<dbReference type="Pfam" id="PF00122">
    <property type="entry name" value="E1-E2_ATPase"/>
    <property type="match status" value="1"/>
</dbReference>
<dbReference type="InterPro" id="IPR059000">
    <property type="entry name" value="ATPase_P-type_domA"/>
</dbReference>
<evidence type="ECO:0000256" key="2">
    <source>
        <dbReference type="ARBA" id="ARBA00022692"/>
    </source>
</evidence>
<comment type="caution">
    <text evidence="8">The sequence shown here is derived from an EMBL/GenBank/DDBJ whole genome shotgun (WGS) entry which is preliminary data.</text>
</comment>
<evidence type="ECO:0000259" key="7">
    <source>
        <dbReference type="Pfam" id="PF00122"/>
    </source>
</evidence>
<feature type="transmembrane region" description="Helical" evidence="6">
    <location>
        <begin position="667"/>
        <end position="692"/>
    </location>
</feature>
<dbReference type="GO" id="GO:0016020">
    <property type="term" value="C:membrane"/>
    <property type="evidence" value="ECO:0007669"/>
    <property type="project" value="UniProtKB-SubCell"/>
</dbReference>
<dbReference type="GO" id="GO:0005524">
    <property type="term" value="F:ATP binding"/>
    <property type="evidence" value="ECO:0007669"/>
    <property type="project" value="InterPro"/>
</dbReference>
<dbReference type="InterPro" id="IPR023214">
    <property type="entry name" value="HAD_sf"/>
</dbReference>
<evidence type="ECO:0000256" key="3">
    <source>
        <dbReference type="ARBA" id="ARBA00022967"/>
    </source>
</evidence>
<dbReference type="Gene3D" id="3.40.1110.10">
    <property type="entry name" value="Calcium-transporting ATPase, cytoplasmic domain N"/>
    <property type="match status" value="1"/>
</dbReference>
<proteinExistence type="predicted"/>
<feature type="transmembrane region" description="Helical" evidence="6">
    <location>
        <begin position="712"/>
        <end position="734"/>
    </location>
</feature>
<evidence type="ECO:0000256" key="6">
    <source>
        <dbReference type="SAM" id="Phobius"/>
    </source>
</evidence>
<feature type="transmembrane region" description="Helical" evidence="6">
    <location>
        <begin position="52"/>
        <end position="85"/>
    </location>
</feature>
<dbReference type="SUPFAM" id="SSF56784">
    <property type="entry name" value="HAD-like"/>
    <property type="match status" value="1"/>
</dbReference>
<dbReference type="AlphaFoldDB" id="A0A1J5ILQ0"/>
<dbReference type="EMBL" id="MNZT01000038">
    <property type="protein sequence ID" value="OIP98089.1"/>
    <property type="molecule type" value="Genomic_DNA"/>
</dbReference>
<accession>A0A1J5ILQ0</accession>
<dbReference type="SFLD" id="SFLDG00002">
    <property type="entry name" value="C1.7:_P-type_atpase_like"/>
    <property type="match status" value="1"/>
</dbReference>
<dbReference type="Gene3D" id="2.70.150.10">
    <property type="entry name" value="Calcium-transporting ATPase, cytoplasmic transduction domain A"/>
    <property type="match status" value="1"/>
</dbReference>
<dbReference type="NCBIfam" id="TIGR01494">
    <property type="entry name" value="ATPase_P-type"/>
    <property type="match status" value="2"/>
</dbReference>
<evidence type="ECO:0000313" key="9">
    <source>
        <dbReference type="Proteomes" id="UP000183245"/>
    </source>
</evidence>
<reference evidence="8 9" key="1">
    <citation type="journal article" date="2016" name="Environ. Microbiol.">
        <title>Genomic resolution of a cold subsurface aquifer community provides metabolic insights for novel microbes adapted to high CO concentrations.</title>
        <authorList>
            <person name="Probst A.J."/>
            <person name="Castelle C.J."/>
            <person name="Singh A."/>
            <person name="Brown C.T."/>
            <person name="Anantharaman K."/>
            <person name="Sharon I."/>
            <person name="Hug L.A."/>
            <person name="Burstein D."/>
            <person name="Emerson J.B."/>
            <person name="Thomas B.C."/>
            <person name="Banfield J.F."/>
        </authorList>
    </citation>
    <scope>NUCLEOTIDE SEQUENCE [LARGE SCALE GENOMIC DNA]</scope>
    <source>
        <strain evidence="8">CG2_30_54_11</strain>
    </source>
</reference>
<dbReference type="GO" id="GO:0016887">
    <property type="term" value="F:ATP hydrolysis activity"/>
    <property type="evidence" value="ECO:0007669"/>
    <property type="project" value="InterPro"/>
</dbReference>
<feature type="transmembrane region" description="Helical" evidence="6">
    <location>
        <begin position="216"/>
        <end position="238"/>
    </location>
</feature>
<dbReference type="SFLD" id="SFLDS00003">
    <property type="entry name" value="Haloacid_Dehalogenase"/>
    <property type="match status" value="1"/>
</dbReference>
<dbReference type="SUPFAM" id="SSF81660">
    <property type="entry name" value="Metal cation-transporting ATPase, ATP-binding domain N"/>
    <property type="match status" value="1"/>
</dbReference>
<keyword evidence="5 6" id="KW-0472">Membrane</keyword>
<dbReference type="InterPro" id="IPR023299">
    <property type="entry name" value="ATPase_P-typ_cyto_dom_N"/>
</dbReference>
<organism evidence="8 9">
    <name type="scientific">Candidatus Wirthbacteria bacterium CG2_30_54_11</name>
    <dbReference type="NCBI Taxonomy" id="1817892"/>
    <lineage>
        <taxon>Bacteria</taxon>
        <taxon>Candidatus Wirthbacteria</taxon>
    </lineage>
</organism>
<gene>
    <name evidence="8" type="ORF">AUK40_02000</name>
</gene>